<evidence type="ECO:0000259" key="2">
    <source>
        <dbReference type="Pfam" id="PF13614"/>
    </source>
</evidence>
<dbReference type="InterPro" id="IPR027417">
    <property type="entry name" value="P-loop_NTPase"/>
</dbReference>
<gene>
    <name evidence="3" type="ORF">HZS54_12505</name>
</gene>
<dbReference type="OrthoDB" id="36110at2157"/>
<evidence type="ECO:0000313" key="3">
    <source>
        <dbReference type="EMBL" id="QLH82387.1"/>
    </source>
</evidence>
<dbReference type="InterPro" id="IPR025669">
    <property type="entry name" value="AAA_dom"/>
</dbReference>
<dbReference type="InterPro" id="IPR050678">
    <property type="entry name" value="DNA_Partitioning_ATPase"/>
</dbReference>
<dbReference type="SUPFAM" id="SSF52540">
    <property type="entry name" value="P-loop containing nucleoside triphosphate hydrolases"/>
    <property type="match status" value="1"/>
</dbReference>
<dbReference type="Pfam" id="PF13614">
    <property type="entry name" value="AAA_31"/>
    <property type="match status" value="1"/>
</dbReference>
<evidence type="ECO:0000256" key="1">
    <source>
        <dbReference type="SAM" id="MobiDB-lite"/>
    </source>
</evidence>
<name>A0A7D5SVN8_9EURY</name>
<keyword evidence="4" id="KW-1185">Reference proteome</keyword>
<accession>A0A7D5SVN8</accession>
<dbReference type="PANTHER" id="PTHR13696:SF99">
    <property type="entry name" value="COBYRINIC ACID AC-DIAMIDE SYNTHASE"/>
    <property type="match status" value="1"/>
</dbReference>
<evidence type="ECO:0000313" key="4">
    <source>
        <dbReference type="Proteomes" id="UP000509346"/>
    </source>
</evidence>
<feature type="region of interest" description="Disordered" evidence="1">
    <location>
        <begin position="53"/>
        <end position="87"/>
    </location>
</feature>
<dbReference type="KEGG" id="hpel:HZS54_12505"/>
<dbReference type="AlphaFoldDB" id="A0A7D5SVN8"/>
<dbReference type="RefSeq" id="WP_179922855.1">
    <property type="nucleotide sequence ID" value="NZ_CP058909.1"/>
</dbReference>
<dbReference type="Gene3D" id="3.40.50.300">
    <property type="entry name" value="P-loop containing nucleotide triphosphate hydrolases"/>
    <property type="match status" value="1"/>
</dbReference>
<dbReference type="GeneID" id="56083424"/>
<organism evidence="3 4">
    <name type="scientific">Halosimplex pelagicum</name>
    <dbReference type="NCBI Taxonomy" id="869886"/>
    <lineage>
        <taxon>Archaea</taxon>
        <taxon>Methanobacteriati</taxon>
        <taxon>Methanobacteriota</taxon>
        <taxon>Stenosarchaea group</taxon>
        <taxon>Halobacteria</taxon>
        <taxon>Halobacteriales</taxon>
        <taxon>Haloarculaceae</taxon>
        <taxon>Halosimplex</taxon>
    </lineage>
</organism>
<protein>
    <submittedName>
        <fullName evidence="3">AAA family ATPase</fullName>
    </submittedName>
</protein>
<sequence length="305" mass="33493">MAGQATNGWAVPSPAGVPTIAVGNQKGGTGKTTATINLSASLAQGGNSVLAIDMDPQGDLTNGLGLGEAPDDEPENPKHDLPNVTETDDANLLDLLADHRRAEDVPIEDLIIHQDDYEHLSYDLVPSHADMSLARDWMAKSNSRDALKKELEAMTERGVEYDYIVIDCPPDLSVLTDAAFIAARNVLIAAQTHATSRNALDQLIEQVEEVEELDDTEMAIVGLFANMYRQDGQSAKFLEKFEDEWEARVPFFKLNMAVAIQRAWDNGQDIYTWEDTNDQSTERETFAEMADGVKEAFGQLQPKEA</sequence>
<dbReference type="Proteomes" id="UP000509346">
    <property type="component" value="Chromosome"/>
</dbReference>
<reference evidence="3 4" key="1">
    <citation type="submission" date="2020-07" db="EMBL/GenBank/DDBJ databases">
        <title>Halosimplex litoreum sp. nov. and Halosimplex rubrum sp. nov., isolated from different salt environments.</title>
        <authorList>
            <person name="Cui H."/>
        </authorList>
    </citation>
    <scope>NUCLEOTIDE SEQUENCE [LARGE SCALE GENOMIC DNA]</scope>
    <source>
        <strain evidence="3 4">R2</strain>
    </source>
</reference>
<feature type="domain" description="AAA" evidence="2">
    <location>
        <begin position="19"/>
        <end position="217"/>
    </location>
</feature>
<proteinExistence type="predicted"/>
<dbReference type="PANTHER" id="PTHR13696">
    <property type="entry name" value="P-LOOP CONTAINING NUCLEOSIDE TRIPHOSPHATE HYDROLASE"/>
    <property type="match status" value="1"/>
</dbReference>
<dbReference type="CDD" id="cd02042">
    <property type="entry name" value="ParAB_family"/>
    <property type="match status" value="1"/>
</dbReference>
<dbReference type="EMBL" id="CP058909">
    <property type="protein sequence ID" value="QLH82387.1"/>
    <property type="molecule type" value="Genomic_DNA"/>
</dbReference>